<organism evidence="2 3">
    <name type="scientific">Haemonchus contortus</name>
    <name type="common">Barber pole worm</name>
    <dbReference type="NCBI Taxonomy" id="6289"/>
    <lineage>
        <taxon>Eukaryota</taxon>
        <taxon>Metazoa</taxon>
        <taxon>Ecdysozoa</taxon>
        <taxon>Nematoda</taxon>
        <taxon>Chromadorea</taxon>
        <taxon>Rhabditida</taxon>
        <taxon>Rhabditina</taxon>
        <taxon>Rhabditomorpha</taxon>
        <taxon>Strongyloidea</taxon>
        <taxon>Trichostrongylidae</taxon>
        <taxon>Haemonchus</taxon>
    </lineage>
</organism>
<dbReference type="AlphaFoldDB" id="A0A7I4Z1T8"/>
<evidence type="ECO:0000256" key="1">
    <source>
        <dbReference type="SAM" id="SignalP"/>
    </source>
</evidence>
<keyword evidence="2" id="KW-1185">Reference proteome</keyword>
<reference evidence="3" key="1">
    <citation type="submission" date="2020-12" db="UniProtKB">
        <authorList>
            <consortium name="WormBaseParasite"/>
        </authorList>
    </citation>
    <scope>IDENTIFICATION</scope>
    <source>
        <strain evidence="3">MHco3</strain>
    </source>
</reference>
<protein>
    <submittedName>
        <fullName evidence="3">Cystatin domain-containing protein</fullName>
    </submittedName>
</protein>
<evidence type="ECO:0000313" key="3">
    <source>
        <dbReference type="WBParaSite" id="HCON_00161300-00001"/>
    </source>
</evidence>
<keyword evidence="1" id="KW-0732">Signal</keyword>
<feature type="signal peptide" evidence="1">
    <location>
        <begin position="1"/>
        <end position="15"/>
    </location>
</feature>
<sequence length="129" mass="14305">MERLLLASVVMGVIAVPQAVLPPPEPGIEILESVNISIFTNIPFDNRTVEEEAEIRNYSSLIGSVKEVKAKNHFGHLDYSISFSASDCVRAQLWTREIVRASEPVVAGFVRCPQIMFFTTKDAIVDARV</sequence>
<evidence type="ECO:0000313" key="2">
    <source>
        <dbReference type="Proteomes" id="UP000025227"/>
    </source>
</evidence>
<dbReference type="WBParaSite" id="HCON_00161300-00001">
    <property type="protein sequence ID" value="HCON_00161300-00001"/>
    <property type="gene ID" value="HCON_00161300"/>
</dbReference>
<dbReference type="Proteomes" id="UP000025227">
    <property type="component" value="Unplaced"/>
</dbReference>
<feature type="chain" id="PRO_5029513124" evidence="1">
    <location>
        <begin position="16"/>
        <end position="129"/>
    </location>
</feature>
<name>A0A7I4Z1T8_HAECO</name>
<accession>A0A7I4Z1T8</accession>
<proteinExistence type="predicted"/>